<evidence type="ECO:0000259" key="5">
    <source>
        <dbReference type="PROSITE" id="PS50893"/>
    </source>
</evidence>
<dbReference type="InterPro" id="IPR050611">
    <property type="entry name" value="ABCF"/>
</dbReference>
<evidence type="ECO:0000256" key="2">
    <source>
        <dbReference type="ARBA" id="ARBA00022741"/>
    </source>
</evidence>
<dbReference type="PROSITE" id="PS50893">
    <property type="entry name" value="ABC_TRANSPORTER_2"/>
    <property type="match status" value="2"/>
</dbReference>
<organism evidence="6">
    <name type="scientific">Cellulosimicrobium sp. ES-005</name>
    <dbReference type="NCBI Taxonomy" id="3163031"/>
    <lineage>
        <taxon>Bacteria</taxon>
        <taxon>Bacillati</taxon>
        <taxon>Actinomycetota</taxon>
        <taxon>Actinomycetes</taxon>
        <taxon>Micrococcales</taxon>
        <taxon>Promicromonosporaceae</taxon>
        <taxon>Cellulosimicrobium</taxon>
    </lineage>
</organism>
<gene>
    <name evidence="6" type="ORF">ABRQ22_11135</name>
</gene>
<dbReference type="InterPro" id="IPR027417">
    <property type="entry name" value="P-loop_NTPase"/>
</dbReference>
<evidence type="ECO:0000256" key="4">
    <source>
        <dbReference type="SAM" id="Coils"/>
    </source>
</evidence>
<accession>A0AAU8FUJ1</accession>
<reference evidence="6" key="1">
    <citation type="submission" date="2024-06" db="EMBL/GenBank/DDBJ databases">
        <title>Complete genome sequence of the cellulolytic actinobacterium, Cellulosimicrobium ES-005.</title>
        <authorList>
            <person name="Matthews C.T."/>
            <person name="Underwood K.D."/>
            <person name="Ghanchi K.M."/>
            <person name="Fields S.D."/>
            <person name="Gardner S.G."/>
        </authorList>
    </citation>
    <scope>NUCLEOTIDE SEQUENCE</scope>
    <source>
        <strain evidence="6">ES-005</strain>
    </source>
</reference>
<dbReference type="GO" id="GO:0005524">
    <property type="term" value="F:ATP binding"/>
    <property type="evidence" value="ECO:0007669"/>
    <property type="project" value="UniProtKB-KW"/>
</dbReference>
<dbReference type="EMBL" id="CP159290">
    <property type="protein sequence ID" value="XCH28160.1"/>
    <property type="molecule type" value="Genomic_DNA"/>
</dbReference>
<dbReference type="InterPro" id="IPR017871">
    <property type="entry name" value="ABC_transporter-like_CS"/>
</dbReference>
<dbReference type="SMART" id="SM00382">
    <property type="entry name" value="AAA"/>
    <property type="match status" value="2"/>
</dbReference>
<feature type="coiled-coil region" evidence="4">
    <location>
        <begin position="269"/>
        <end position="296"/>
    </location>
</feature>
<feature type="domain" description="ABC transporter" evidence="5">
    <location>
        <begin position="377"/>
        <end position="579"/>
    </location>
</feature>
<dbReference type="GO" id="GO:0016887">
    <property type="term" value="F:ATP hydrolysis activity"/>
    <property type="evidence" value="ECO:0007669"/>
    <property type="project" value="InterPro"/>
</dbReference>
<dbReference type="SUPFAM" id="SSF52540">
    <property type="entry name" value="P-loop containing nucleoside triphosphate hydrolases"/>
    <property type="match status" value="2"/>
</dbReference>
<evidence type="ECO:0000313" key="6">
    <source>
        <dbReference type="EMBL" id="XCH28160.1"/>
    </source>
</evidence>
<feature type="domain" description="ABC transporter" evidence="5">
    <location>
        <begin position="8"/>
        <end position="273"/>
    </location>
</feature>
<keyword evidence="3 6" id="KW-0067">ATP-binding</keyword>
<dbReference type="Pfam" id="PF00005">
    <property type="entry name" value="ABC_tran"/>
    <property type="match status" value="2"/>
</dbReference>
<dbReference type="PROSITE" id="PS00211">
    <property type="entry name" value="ABC_TRANSPORTER_1"/>
    <property type="match status" value="2"/>
</dbReference>
<evidence type="ECO:0000256" key="1">
    <source>
        <dbReference type="ARBA" id="ARBA00022737"/>
    </source>
</evidence>
<proteinExistence type="predicted"/>
<evidence type="ECO:0000256" key="3">
    <source>
        <dbReference type="ARBA" id="ARBA00022840"/>
    </source>
</evidence>
<keyword evidence="4" id="KW-0175">Coiled coil</keyword>
<dbReference type="FunFam" id="3.40.50.300:FF:000011">
    <property type="entry name" value="Putative ABC transporter ATP-binding component"/>
    <property type="match status" value="1"/>
</dbReference>
<protein>
    <submittedName>
        <fullName evidence="6">ABC-F family ATP-binding cassette domain-containing protein</fullName>
    </submittedName>
</protein>
<dbReference type="InterPro" id="IPR003439">
    <property type="entry name" value="ABC_transporter-like_ATP-bd"/>
</dbReference>
<dbReference type="RefSeq" id="WP_353706774.1">
    <property type="nucleotide sequence ID" value="NZ_CP159290.1"/>
</dbReference>
<dbReference type="InterPro" id="IPR003593">
    <property type="entry name" value="AAA+_ATPase"/>
</dbReference>
<dbReference type="PANTHER" id="PTHR19211">
    <property type="entry name" value="ATP-BINDING TRANSPORT PROTEIN-RELATED"/>
    <property type="match status" value="1"/>
</dbReference>
<dbReference type="AlphaFoldDB" id="A0AAU8FUJ1"/>
<keyword evidence="1" id="KW-0677">Repeat</keyword>
<keyword evidence="2" id="KW-0547">Nucleotide-binding</keyword>
<dbReference type="Gene3D" id="3.40.50.300">
    <property type="entry name" value="P-loop containing nucleotide triphosphate hydrolases"/>
    <property type="match status" value="2"/>
</dbReference>
<dbReference type="CDD" id="cd03221">
    <property type="entry name" value="ABCF_EF-3"/>
    <property type="match status" value="1"/>
</dbReference>
<name>A0AAU8FUJ1_9MICO</name>
<sequence>MARSTPVLRASDVRVSFAGRPVLRGVDLAVDPGHRTGLVGENGVGKSTLLRVLAGTLAPDDGAVTRPDDLGFLHQEFPYPPSTTVRAVVDDALARVRAIERELEEAALALTGPDGAGPVAGADAAYARALDRAELADVWDADARAARTLAGLGLDVDGVAGRAIGSLSGGQRTRLGLAALLVRQPGALLLDEPTNHLDDDATEFLAAALRALPGAVVLASHDRVFLDEVCTEILDLDPVAEPLRGAANGSPRPGGGAATLYGGTYSDYLEAKRVERARWEQRFEAEQAELVELRRSVAVTARDVSKNRERGNQAKILYDFKGERVQSQVSRRVRNAQQRLDALERDQVRKPPAPLRFAPPDGGGAATPGGGDVVAWARGVVVHRPAGTGAPGERSDRLDMTASGVPSIEVARGTRLLVTGANGAGKSTLLHVLAGDLVPDAGTVGRARGVRVGLLEQDVHLHDDDRTPRELLALAQGWDPADRAGAREAAVDAHGLLAPRDLGRPLAELSVGQRRRVVLAMLVTQAPDVLLLDEPTNHVSLTLAGELVEAVEEWPGAVVVASHDRWLRQRWTGDVVHLA</sequence>
<dbReference type="PANTHER" id="PTHR19211:SF14">
    <property type="entry name" value="ATP-BINDING CASSETTE SUB-FAMILY F MEMBER 1"/>
    <property type="match status" value="1"/>
</dbReference>